<sequence length="333" mass="35882">MKVTSAPVVLVDSHVHIYPCYDTSTLFDGVHANFCEQAAGSGHQAFASVLLLTESAGHEFFLSLLKQVQANESLGGWRVFPTEEAHAVVLQREDHARIFVVAGRQVETRERIEVSALLTRQSFADGRSLQETLDDIRAADALAVLPWGVGKWLGQRGRLLAEAVDQDQNMRLLGDNGSRPFFWPRPRLFALAERLGGKVIAGSDPLPIPGDERRIGTFGVCLPGPIDAAHPGASIRGALAIHGPSPQRFGKLQGLTTFVKHRQGLKSSSMPSRDKPRGDGGARETPDIETSSEDYARRFAGPVGAYMLQVQADALAKVLSPSVGKHVLDVGGG</sequence>
<organism evidence="2">
    <name type="scientific">marine metagenome</name>
    <dbReference type="NCBI Taxonomy" id="408172"/>
    <lineage>
        <taxon>unclassified sequences</taxon>
        <taxon>metagenomes</taxon>
        <taxon>ecological metagenomes</taxon>
    </lineage>
</organism>
<evidence type="ECO:0000256" key="1">
    <source>
        <dbReference type="SAM" id="MobiDB-lite"/>
    </source>
</evidence>
<protein>
    <submittedName>
        <fullName evidence="2">Uncharacterized protein</fullName>
    </submittedName>
</protein>
<accession>A0A382CNN8</accession>
<feature type="non-terminal residue" evidence="2">
    <location>
        <position position="333"/>
    </location>
</feature>
<dbReference type="AlphaFoldDB" id="A0A382CNN8"/>
<gene>
    <name evidence="2" type="ORF">METZ01_LOCUS180692</name>
</gene>
<dbReference type="EMBL" id="UINC01035436">
    <property type="protein sequence ID" value="SVB27838.1"/>
    <property type="molecule type" value="Genomic_DNA"/>
</dbReference>
<proteinExistence type="predicted"/>
<reference evidence="2" key="1">
    <citation type="submission" date="2018-05" db="EMBL/GenBank/DDBJ databases">
        <authorList>
            <person name="Lanie J.A."/>
            <person name="Ng W.-L."/>
            <person name="Kazmierczak K.M."/>
            <person name="Andrzejewski T.M."/>
            <person name="Davidsen T.M."/>
            <person name="Wayne K.J."/>
            <person name="Tettelin H."/>
            <person name="Glass J.I."/>
            <person name="Rusch D."/>
            <person name="Podicherti R."/>
            <person name="Tsui H.-C.T."/>
            <person name="Winkler M.E."/>
        </authorList>
    </citation>
    <scope>NUCLEOTIDE SEQUENCE</scope>
</reference>
<evidence type="ECO:0000313" key="2">
    <source>
        <dbReference type="EMBL" id="SVB27838.1"/>
    </source>
</evidence>
<feature type="compositionally biased region" description="Basic and acidic residues" evidence="1">
    <location>
        <begin position="272"/>
        <end position="286"/>
    </location>
</feature>
<feature type="region of interest" description="Disordered" evidence="1">
    <location>
        <begin position="261"/>
        <end position="294"/>
    </location>
</feature>
<name>A0A382CNN8_9ZZZZ</name>